<proteinExistence type="inferred from homology"/>
<feature type="transmembrane region" description="Helical" evidence="7">
    <location>
        <begin position="198"/>
        <end position="221"/>
    </location>
</feature>
<dbReference type="PROSITE" id="PS50928">
    <property type="entry name" value="ABC_TM1"/>
    <property type="match status" value="1"/>
</dbReference>
<dbReference type="EMBL" id="JACRTB010000024">
    <property type="protein sequence ID" value="MBC8577226.1"/>
    <property type="molecule type" value="Genomic_DNA"/>
</dbReference>
<keyword evidence="5 7" id="KW-1133">Transmembrane helix</keyword>
<dbReference type="InterPro" id="IPR035906">
    <property type="entry name" value="MetI-like_sf"/>
</dbReference>
<dbReference type="Gene3D" id="1.10.3720.10">
    <property type="entry name" value="MetI-like"/>
    <property type="match status" value="1"/>
</dbReference>
<sequence>MAEWLQQFAPNVVEKFPELIESFWQTLVMMGGSGVISFFFGLLFGVALIVTRPGGVLQNGLVYGLLDKAVNFFRSIPFIILIAALIPLTRLVSGTAIGTRGAILPLVFGTVPFFTRQVESALAELDHGLIEAAQSMGSSPWEIIFRVYLRESIPGIVRATTITVISLIGLTAMAGVVGGGGLGDFAIRYGHQRNQVDITFATVIIILAMVSLFQGLGNLIIRRTSHSGAHPVKGSLLPFVFHRPVGPFSSSAK</sequence>
<dbReference type="Proteomes" id="UP000658131">
    <property type="component" value="Unassembled WGS sequence"/>
</dbReference>
<dbReference type="CDD" id="cd06261">
    <property type="entry name" value="TM_PBP2"/>
    <property type="match status" value="1"/>
</dbReference>
<name>A0ABR7NLE1_9FIRM</name>
<organism evidence="9 10">
    <name type="scientific">Yanshouia hominis</name>
    <dbReference type="NCBI Taxonomy" id="2763673"/>
    <lineage>
        <taxon>Bacteria</taxon>
        <taxon>Bacillati</taxon>
        <taxon>Bacillota</taxon>
        <taxon>Clostridia</taxon>
        <taxon>Eubacteriales</taxon>
        <taxon>Oscillospiraceae</taxon>
        <taxon>Yanshouia</taxon>
    </lineage>
</organism>
<feature type="transmembrane region" description="Helical" evidence="7">
    <location>
        <begin position="156"/>
        <end position="178"/>
    </location>
</feature>
<comment type="similarity">
    <text evidence="7">Belongs to the binding-protein-dependent transport system permease family.</text>
</comment>
<dbReference type="InterPro" id="IPR000515">
    <property type="entry name" value="MetI-like"/>
</dbReference>
<accession>A0ABR7NLE1</accession>
<dbReference type="Pfam" id="PF00528">
    <property type="entry name" value="BPD_transp_1"/>
    <property type="match status" value="1"/>
</dbReference>
<evidence type="ECO:0000313" key="10">
    <source>
        <dbReference type="Proteomes" id="UP000658131"/>
    </source>
</evidence>
<comment type="subcellular location">
    <subcellularLocation>
        <location evidence="1 7">Cell membrane</location>
        <topology evidence="1 7">Multi-pass membrane protein</topology>
    </subcellularLocation>
</comment>
<reference evidence="9 10" key="1">
    <citation type="submission" date="2020-08" db="EMBL/GenBank/DDBJ databases">
        <title>Genome public.</title>
        <authorList>
            <person name="Liu C."/>
            <person name="Sun Q."/>
        </authorList>
    </citation>
    <scope>NUCLEOTIDE SEQUENCE [LARGE SCALE GENOMIC DNA]</scope>
    <source>
        <strain evidence="9 10">BX1</strain>
    </source>
</reference>
<evidence type="ECO:0000256" key="3">
    <source>
        <dbReference type="ARBA" id="ARBA00022475"/>
    </source>
</evidence>
<protein>
    <submittedName>
        <fullName evidence="9">ABC transporter permease</fullName>
    </submittedName>
</protein>
<evidence type="ECO:0000256" key="5">
    <source>
        <dbReference type="ARBA" id="ARBA00022989"/>
    </source>
</evidence>
<dbReference type="InterPro" id="IPR051322">
    <property type="entry name" value="AA_ABC_Transporter_Permease"/>
</dbReference>
<dbReference type="PANTHER" id="PTHR30450">
    <property type="entry name" value="ABC TRANSPORTER PERMEASE"/>
    <property type="match status" value="1"/>
</dbReference>
<feature type="transmembrane region" description="Helical" evidence="7">
    <location>
        <begin position="72"/>
        <end position="91"/>
    </location>
</feature>
<keyword evidence="10" id="KW-1185">Reference proteome</keyword>
<evidence type="ECO:0000256" key="1">
    <source>
        <dbReference type="ARBA" id="ARBA00004651"/>
    </source>
</evidence>
<keyword evidence="4 7" id="KW-0812">Transmembrane</keyword>
<feature type="transmembrane region" description="Helical" evidence="7">
    <location>
        <begin position="97"/>
        <end position="115"/>
    </location>
</feature>
<evidence type="ECO:0000256" key="4">
    <source>
        <dbReference type="ARBA" id="ARBA00022692"/>
    </source>
</evidence>
<evidence type="ECO:0000313" key="9">
    <source>
        <dbReference type="EMBL" id="MBC8577226.1"/>
    </source>
</evidence>
<gene>
    <name evidence="9" type="ORF">H8717_12510</name>
</gene>
<evidence type="ECO:0000256" key="2">
    <source>
        <dbReference type="ARBA" id="ARBA00022448"/>
    </source>
</evidence>
<evidence type="ECO:0000259" key="8">
    <source>
        <dbReference type="PROSITE" id="PS50928"/>
    </source>
</evidence>
<evidence type="ECO:0000256" key="7">
    <source>
        <dbReference type="RuleBase" id="RU363032"/>
    </source>
</evidence>
<feature type="domain" description="ABC transmembrane type-1" evidence="8">
    <location>
        <begin position="23"/>
        <end position="217"/>
    </location>
</feature>
<dbReference type="SUPFAM" id="SSF161098">
    <property type="entry name" value="MetI-like"/>
    <property type="match status" value="1"/>
</dbReference>
<dbReference type="RefSeq" id="WP_262400691.1">
    <property type="nucleotide sequence ID" value="NZ_JACRTB010000024.1"/>
</dbReference>
<keyword evidence="2 7" id="KW-0813">Transport</keyword>
<dbReference type="PANTHER" id="PTHR30450:SF1">
    <property type="entry name" value="D-METHIONINE TRANSPORT SYSTEM PERMEASE PROTEIN METI-RELATED"/>
    <property type="match status" value="1"/>
</dbReference>
<feature type="transmembrane region" description="Helical" evidence="7">
    <location>
        <begin position="27"/>
        <end position="51"/>
    </location>
</feature>
<evidence type="ECO:0000256" key="6">
    <source>
        <dbReference type="ARBA" id="ARBA00023136"/>
    </source>
</evidence>
<keyword evidence="3" id="KW-1003">Cell membrane</keyword>
<keyword evidence="6 7" id="KW-0472">Membrane</keyword>
<comment type="caution">
    <text evidence="9">The sequence shown here is derived from an EMBL/GenBank/DDBJ whole genome shotgun (WGS) entry which is preliminary data.</text>
</comment>